<proteinExistence type="predicted"/>
<evidence type="ECO:0000313" key="2">
    <source>
        <dbReference type="Proteomes" id="UP000638263"/>
    </source>
</evidence>
<protein>
    <submittedName>
        <fullName evidence="1">Uncharacterized protein</fullName>
    </submittedName>
</protein>
<dbReference type="RefSeq" id="WP_063000674.1">
    <property type="nucleotide sequence ID" value="NZ_BMMH01000035.1"/>
</dbReference>
<organism evidence="1 2">
    <name type="scientific">Nocardia jinanensis</name>
    <dbReference type="NCBI Taxonomy" id="382504"/>
    <lineage>
        <taxon>Bacteria</taxon>
        <taxon>Bacillati</taxon>
        <taxon>Actinomycetota</taxon>
        <taxon>Actinomycetes</taxon>
        <taxon>Mycobacteriales</taxon>
        <taxon>Nocardiaceae</taxon>
        <taxon>Nocardia</taxon>
    </lineage>
</organism>
<reference evidence="1" key="2">
    <citation type="submission" date="2020-09" db="EMBL/GenBank/DDBJ databases">
        <authorList>
            <person name="Sun Q."/>
            <person name="Zhou Y."/>
        </authorList>
    </citation>
    <scope>NUCLEOTIDE SEQUENCE</scope>
    <source>
        <strain evidence="1">CGMCC 4.3508</strain>
    </source>
</reference>
<accession>A0A917VZU5</accession>
<dbReference type="Proteomes" id="UP000638263">
    <property type="component" value="Unassembled WGS sequence"/>
</dbReference>
<comment type="caution">
    <text evidence="1">The sequence shown here is derived from an EMBL/GenBank/DDBJ whole genome shotgun (WGS) entry which is preliminary data.</text>
</comment>
<keyword evidence="2" id="KW-1185">Reference proteome</keyword>
<evidence type="ECO:0000313" key="1">
    <source>
        <dbReference type="EMBL" id="GGL44099.1"/>
    </source>
</evidence>
<gene>
    <name evidence="1" type="ORF">GCM10011588_68510</name>
</gene>
<reference evidence="1" key="1">
    <citation type="journal article" date="2014" name="Int. J. Syst. Evol. Microbiol.">
        <title>Complete genome sequence of Corynebacterium casei LMG S-19264T (=DSM 44701T), isolated from a smear-ripened cheese.</title>
        <authorList>
            <consortium name="US DOE Joint Genome Institute (JGI-PGF)"/>
            <person name="Walter F."/>
            <person name="Albersmeier A."/>
            <person name="Kalinowski J."/>
            <person name="Ruckert C."/>
        </authorList>
    </citation>
    <scope>NUCLEOTIDE SEQUENCE</scope>
    <source>
        <strain evidence="1">CGMCC 4.3508</strain>
    </source>
</reference>
<dbReference type="EMBL" id="BMMH01000035">
    <property type="protein sequence ID" value="GGL44099.1"/>
    <property type="molecule type" value="Genomic_DNA"/>
</dbReference>
<name>A0A917VZU5_9NOCA</name>
<sequence length="258" mass="29044">MGRVTVTAKEQLAEAVKRSGRRSTVQLPEEFARIQDPGDTSTPLSSLFLQGEVALKIYLTLVMLTAAEPHKLRRVVPDHYWAELLGYEELNPADPIAGAGTRRVRRAMKALGAGGPEGKGWVTRTLDRGRGYAITVVHPDGPKRAPYITIPLEFWSRGWINVISARGLFVYLCLRLVLAGKKDHEGAHVSTTDRARFLIKDDTWQRGVRELEELGLARSETTRAAPDRWSTDLRIRKVYYLNTEFLKENDSRLEPVVL</sequence>
<dbReference type="AlphaFoldDB" id="A0A917VZU5"/>